<protein>
    <submittedName>
        <fullName evidence="4">Uncharacterized protein</fullName>
    </submittedName>
</protein>
<reference evidence="4" key="1">
    <citation type="submission" date="2022-11" db="UniProtKB">
        <authorList>
            <consortium name="WormBaseParasite"/>
        </authorList>
    </citation>
    <scope>IDENTIFICATION</scope>
</reference>
<keyword evidence="2" id="KW-1133">Transmembrane helix</keyword>
<dbReference type="Proteomes" id="UP000887577">
    <property type="component" value="Unplaced"/>
</dbReference>
<organism evidence="3 4">
    <name type="scientific">Panagrolaimus superbus</name>
    <dbReference type="NCBI Taxonomy" id="310955"/>
    <lineage>
        <taxon>Eukaryota</taxon>
        <taxon>Metazoa</taxon>
        <taxon>Ecdysozoa</taxon>
        <taxon>Nematoda</taxon>
        <taxon>Chromadorea</taxon>
        <taxon>Rhabditida</taxon>
        <taxon>Tylenchina</taxon>
        <taxon>Panagrolaimomorpha</taxon>
        <taxon>Panagrolaimoidea</taxon>
        <taxon>Panagrolaimidae</taxon>
        <taxon>Panagrolaimus</taxon>
    </lineage>
</organism>
<evidence type="ECO:0000313" key="4">
    <source>
        <dbReference type="WBParaSite" id="PSU_v2.g4863.t1"/>
    </source>
</evidence>
<keyword evidence="3" id="KW-1185">Reference proteome</keyword>
<keyword evidence="2" id="KW-0472">Membrane</keyword>
<keyword evidence="2" id="KW-0812">Transmembrane</keyword>
<evidence type="ECO:0000256" key="1">
    <source>
        <dbReference type="SAM" id="MobiDB-lite"/>
    </source>
</evidence>
<feature type="region of interest" description="Disordered" evidence="1">
    <location>
        <begin position="1"/>
        <end position="34"/>
    </location>
</feature>
<dbReference type="AlphaFoldDB" id="A0A914YXN5"/>
<name>A0A914YXN5_9BILA</name>
<accession>A0A914YXN5</accession>
<sequence length="201" mass="22255">MLSPSSRSGVHGAIEIEDGPSFEGSTRRPKSPGSNSAILRWARGNFRIIYITLAILILLGLAVVVVAIYLVTTVKGINEKYQNESDNARNQFRRLYEQVARFRTGGHGTFRDMGALNFSLTPEQLAQAKMFGLIPDAGGQLSPGIAGLEPIKPIIGNNISHQQQQHDEPSTTHMYDRFVPDQNFLPQWANRSCDKKCSKSE</sequence>
<feature type="transmembrane region" description="Helical" evidence="2">
    <location>
        <begin position="48"/>
        <end position="71"/>
    </location>
</feature>
<evidence type="ECO:0000313" key="3">
    <source>
        <dbReference type="Proteomes" id="UP000887577"/>
    </source>
</evidence>
<dbReference type="WBParaSite" id="PSU_v2.g4863.t1">
    <property type="protein sequence ID" value="PSU_v2.g4863.t1"/>
    <property type="gene ID" value="PSU_v2.g4863"/>
</dbReference>
<evidence type="ECO:0000256" key="2">
    <source>
        <dbReference type="SAM" id="Phobius"/>
    </source>
</evidence>
<proteinExistence type="predicted"/>